<evidence type="ECO:0000256" key="6">
    <source>
        <dbReference type="ARBA" id="ARBA00022729"/>
    </source>
</evidence>
<dbReference type="GO" id="GO:0042279">
    <property type="term" value="F:nitrite reductase (cytochrome, ammonia-forming) activity"/>
    <property type="evidence" value="ECO:0007669"/>
    <property type="project" value="UniProtKB-EC"/>
</dbReference>
<keyword evidence="7" id="KW-0106">Calcium</keyword>
<evidence type="ECO:0000256" key="3">
    <source>
        <dbReference type="ARBA" id="ARBA00011887"/>
    </source>
</evidence>
<dbReference type="CDD" id="cd00548">
    <property type="entry name" value="NrfA-like"/>
    <property type="match status" value="1"/>
</dbReference>
<dbReference type="GO" id="GO:0020037">
    <property type="term" value="F:heme binding"/>
    <property type="evidence" value="ECO:0007669"/>
    <property type="project" value="TreeGrafter"/>
</dbReference>
<keyword evidence="8 11" id="KW-0560">Oxidoreductase</keyword>
<dbReference type="KEGG" id="crx:CRECT_2101"/>
<evidence type="ECO:0000256" key="1">
    <source>
        <dbReference type="ARBA" id="ARBA00004196"/>
    </source>
</evidence>
<evidence type="ECO:0000313" key="12">
    <source>
        <dbReference type="Proteomes" id="UP000502377"/>
    </source>
</evidence>
<evidence type="ECO:0000256" key="8">
    <source>
        <dbReference type="ARBA" id="ARBA00023002"/>
    </source>
</evidence>
<dbReference type="PANTHER" id="PTHR30633">
    <property type="entry name" value="CYTOCHROME C-552 RESPIRATORY NITRITE REDUCTASE"/>
    <property type="match status" value="1"/>
</dbReference>
<keyword evidence="6" id="KW-0732">Signal</keyword>
<dbReference type="RefSeq" id="WP_002943699.1">
    <property type="nucleotide sequence ID" value="NZ_CP012543.1"/>
</dbReference>
<keyword evidence="5" id="KW-0479">Metal-binding</keyword>
<name>A0A6G5QQ39_CAMRE</name>
<dbReference type="InterPro" id="IPR036280">
    <property type="entry name" value="Multihaem_cyt_sf"/>
</dbReference>
<dbReference type="GO" id="GO:0019645">
    <property type="term" value="P:anaerobic electron transport chain"/>
    <property type="evidence" value="ECO:0007669"/>
    <property type="project" value="TreeGrafter"/>
</dbReference>
<evidence type="ECO:0000256" key="4">
    <source>
        <dbReference type="ARBA" id="ARBA00022617"/>
    </source>
</evidence>
<dbReference type="GO" id="GO:0030288">
    <property type="term" value="C:outer membrane-bounded periplasmic space"/>
    <property type="evidence" value="ECO:0007669"/>
    <property type="project" value="TreeGrafter"/>
</dbReference>
<dbReference type="AlphaFoldDB" id="A0A6G5QQ39"/>
<evidence type="ECO:0000256" key="5">
    <source>
        <dbReference type="ARBA" id="ARBA00022723"/>
    </source>
</evidence>
<dbReference type="PANTHER" id="PTHR30633:SF0">
    <property type="entry name" value="CYTOCHROME C-552"/>
    <property type="match status" value="1"/>
</dbReference>
<evidence type="ECO:0000256" key="10">
    <source>
        <dbReference type="ARBA" id="ARBA00049131"/>
    </source>
</evidence>
<accession>A0A6G5QQ39</accession>
<dbReference type="GO" id="GO:0046872">
    <property type="term" value="F:metal ion binding"/>
    <property type="evidence" value="ECO:0007669"/>
    <property type="project" value="UniProtKB-KW"/>
</dbReference>
<dbReference type="InterPro" id="IPR003321">
    <property type="entry name" value="Cyt_c552"/>
</dbReference>
<gene>
    <name evidence="11" type="primary">nrfA</name>
    <name evidence="11" type="ORF">CRECT_2101</name>
</gene>
<keyword evidence="4" id="KW-0349">Heme</keyword>
<organism evidence="11 12">
    <name type="scientific">Campylobacter rectus</name>
    <name type="common">Wolinella recta</name>
    <dbReference type="NCBI Taxonomy" id="203"/>
    <lineage>
        <taxon>Bacteria</taxon>
        <taxon>Pseudomonadati</taxon>
        <taxon>Campylobacterota</taxon>
        <taxon>Epsilonproteobacteria</taxon>
        <taxon>Campylobacterales</taxon>
        <taxon>Campylobacteraceae</taxon>
        <taxon>Campylobacter</taxon>
    </lineage>
</organism>
<dbReference type="EMBL" id="CP012543">
    <property type="protein sequence ID" value="QCD47704.1"/>
    <property type="molecule type" value="Genomic_DNA"/>
</dbReference>
<dbReference type="SUPFAM" id="SSF48695">
    <property type="entry name" value="Multiheme cytochromes"/>
    <property type="match status" value="1"/>
</dbReference>
<protein>
    <recommendedName>
        <fullName evidence="3">nitrite reductase (cytochrome; ammonia-forming)</fullName>
        <ecNumber evidence="3">1.7.2.2</ecNumber>
    </recommendedName>
</protein>
<proteinExistence type="inferred from homology"/>
<comment type="similarity">
    <text evidence="2">Belongs to the cytochrome c-552 family.</text>
</comment>
<dbReference type="PIRSF" id="PIRSF000243">
    <property type="entry name" value="Cyt_c552"/>
    <property type="match status" value="1"/>
</dbReference>
<evidence type="ECO:0000313" key="11">
    <source>
        <dbReference type="EMBL" id="QCD47704.1"/>
    </source>
</evidence>
<dbReference type="Gene3D" id="1.10.1130.10">
    <property type="entry name" value="Flavocytochrome C3, Chain A"/>
    <property type="match status" value="1"/>
</dbReference>
<evidence type="ECO:0000256" key="2">
    <source>
        <dbReference type="ARBA" id="ARBA00009288"/>
    </source>
</evidence>
<evidence type="ECO:0000256" key="7">
    <source>
        <dbReference type="ARBA" id="ARBA00022837"/>
    </source>
</evidence>
<comment type="catalytic activity">
    <reaction evidence="10">
        <text>6 Fe(III)-[cytochrome c] + NH4(+) + 2 H2O = 6 Fe(II)-[cytochrome c] + nitrite + 8 H(+)</text>
        <dbReference type="Rhea" id="RHEA:13089"/>
        <dbReference type="Rhea" id="RHEA-COMP:10350"/>
        <dbReference type="Rhea" id="RHEA-COMP:14399"/>
        <dbReference type="ChEBI" id="CHEBI:15377"/>
        <dbReference type="ChEBI" id="CHEBI:15378"/>
        <dbReference type="ChEBI" id="CHEBI:16301"/>
        <dbReference type="ChEBI" id="CHEBI:28938"/>
        <dbReference type="ChEBI" id="CHEBI:29033"/>
        <dbReference type="ChEBI" id="CHEBI:29034"/>
        <dbReference type="EC" id="1.7.2.2"/>
    </reaction>
</comment>
<dbReference type="Pfam" id="PF02335">
    <property type="entry name" value="Cytochrom_C552"/>
    <property type="match status" value="1"/>
</dbReference>
<reference evidence="11 12" key="1">
    <citation type="submission" date="2016-07" db="EMBL/GenBank/DDBJ databases">
        <title>Comparative genomics of the Campylobacter concisus group.</title>
        <authorList>
            <person name="Miller W.G."/>
            <person name="Yee E."/>
            <person name="Chapman M.H."/>
            <person name="Huynh S."/>
            <person name="Bono J.L."/>
            <person name="On S.L.W."/>
            <person name="StLeger J."/>
            <person name="Foster G."/>
            <person name="Parker C.T."/>
        </authorList>
    </citation>
    <scope>NUCLEOTIDE SEQUENCE [LARGE SCALE GENOMIC DNA]</scope>
    <source>
        <strain evidence="11 12">ATCC 33238</strain>
    </source>
</reference>
<evidence type="ECO:0000256" key="9">
    <source>
        <dbReference type="ARBA" id="ARBA00023004"/>
    </source>
</evidence>
<dbReference type="EC" id="1.7.2.2" evidence="3"/>
<sequence>MKNNKLLYAVTFLVAVALGAGVLALYNDIAHKKEESKTYPLMLNKVSDAEPSFEKWGKNFPSHLDDFKKMEHKSDENPNGTELIETPFGGSFPYSKIIRWPAATVFWNGYVFGVDYSKPRTHFYNQIDQIETKRNDKEYMNAHGLPAFKGQKGTCVNCHTGHLMAMMVDTDYKQLSENPTAAATKPMPFFDVKENGAQMKQAWTKMNSMPYKEVMDMVAKKHGKDSHGGSHMGMSCADCHHPEDMSLRITRPAMVNAMVERGYEADAKQGIKATRQEMRTMVCMQCHVEYYFNADSTPVFPWSKWKKGEPFKIENFDQYYDEQLAKEDGFKSDYIHKDTGAKIVKMQHPESELFSTSVHARSGVTCADCHLPYKRSGSEKITDHFMVTPFNNLTASCKTCHPQSEQELKDRINFIQNRHAYELRNCENALLSFIQDVKVARAELAKHEKFASIADEKERKEAISKALGKTLLFHRKAHIRWDFSFSENSYGFHGDEEAARILGQCKEVARQGQIELVNELAPYGISIKLTQVATPVAAGAPIGHKWPTGAVPTEKMKQTDENVKNLNFK</sequence>
<comment type="subcellular location">
    <subcellularLocation>
        <location evidence="1">Cell envelope</location>
    </subcellularLocation>
</comment>
<keyword evidence="9" id="KW-0408">Iron</keyword>
<dbReference type="Proteomes" id="UP000502377">
    <property type="component" value="Chromosome"/>
</dbReference>
<dbReference type="Gene3D" id="1.20.140.10">
    <property type="entry name" value="Butyryl-CoA Dehydrogenase, subunit A, domain 3"/>
    <property type="match status" value="1"/>
</dbReference>